<name>A0A8C9VNK9_SCLFO</name>
<evidence type="ECO:0000313" key="2">
    <source>
        <dbReference type="Proteomes" id="UP000694397"/>
    </source>
</evidence>
<reference evidence="1" key="2">
    <citation type="submission" date="2025-08" db="UniProtKB">
        <authorList>
            <consortium name="Ensembl"/>
        </authorList>
    </citation>
    <scope>IDENTIFICATION</scope>
</reference>
<accession>A0A8C9VNK9</accession>
<evidence type="ECO:0000313" key="1">
    <source>
        <dbReference type="Ensembl" id="ENSSFOP00015062582.1"/>
    </source>
</evidence>
<dbReference type="Proteomes" id="UP000694397">
    <property type="component" value="Chromosome 5"/>
</dbReference>
<organism evidence="1 2">
    <name type="scientific">Scleropages formosus</name>
    <name type="common">Asian bonytongue</name>
    <name type="synonym">Osteoglossum formosum</name>
    <dbReference type="NCBI Taxonomy" id="113540"/>
    <lineage>
        <taxon>Eukaryota</taxon>
        <taxon>Metazoa</taxon>
        <taxon>Chordata</taxon>
        <taxon>Craniata</taxon>
        <taxon>Vertebrata</taxon>
        <taxon>Euteleostomi</taxon>
        <taxon>Actinopterygii</taxon>
        <taxon>Neopterygii</taxon>
        <taxon>Teleostei</taxon>
        <taxon>Osteoglossocephala</taxon>
        <taxon>Osteoglossomorpha</taxon>
        <taxon>Osteoglossiformes</taxon>
        <taxon>Osteoglossidae</taxon>
        <taxon>Scleropages</taxon>
    </lineage>
</organism>
<protein>
    <submittedName>
        <fullName evidence="1">Uncharacterized protein</fullName>
    </submittedName>
</protein>
<dbReference type="Ensembl" id="ENSSFOT00015054798.1">
    <property type="protein sequence ID" value="ENSSFOP00015062582.1"/>
    <property type="gene ID" value="ENSSFOG00015025698.1"/>
</dbReference>
<sequence>MTVTLIAPNCPVEGAFFRPVSHFQGNTASGKWIRDQSENRDGLKQDSGACHHAIVFDSFLQGNLQCWSSLQ</sequence>
<dbReference type="AlphaFoldDB" id="A0A8C9VNK9"/>
<keyword evidence="2" id="KW-1185">Reference proteome</keyword>
<reference evidence="1" key="3">
    <citation type="submission" date="2025-09" db="UniProtKB">
        <authorList>
            <consortium name="Ensembl"/>
        </authorList>
    </citation>
    <scope>IDENTIFICATION</scope>
</reference>
<reference evidence="1 2" key="1">
    <citation type="submission" date="2019-04" db="EMBL/GenBank/DDBJ databases">
        <authorList>
            <consortium name="Wellcome Sanger Institute Data Sharing"/>
        </authorList>
    </citation>
    <scope>NUCLEOTIDE SEQUENCE [LARGE SCALE GENOMIC DNA]</scope>
</reference>
<proteinExistence type="predicted"/>